<dbReference type="OrthoDB" id="9787979at2"/>
<dbReference type="EMBL" id="PVNH01000004">
    <property type="protein sequence ID" value="PRX48607.1"/>
    <property type="molecule type" value="Genomic_DNA"/>
</dbReference>
<dbReference type="GO" id="GO:0016757">
    <property type="term" value="F:glycosyltransferase activity"/>
    <property type="evidence" value="ECO:0007669"/>
    <property type="project" value="UniProtKB-KW"/>
</dbReference>
<gene>
    <name evidence="6" type="ORF">B0I33_104424</name>
</gene>
<keyword evidence="4 6" id="KW-0808">Transferase</keyword>
<sequence>MSRVTVVMITHNRREEALRTLGHMTALPDGAPVVVADNASADGTADAVAERFPGVRLLRCERNLGALARNVAVRQVTTPYVSFCDDDTRWQPGALTRAADLLDAHPGLGSVTGRCLVEPGLEEDPITPELRHSPVRGPDWLPGPALLGVMAGLSTFRVSAFREVGGFSPRMWLGGEEELLALDLAARGWWMCWAEDVVIHHAPSRQRDPRRRRQLGIRNTLWTLWLRRPWRSVARRTADVLRSAPADRATAAAVAEALRGLPWVLRERRVVPASVEAGLRSLEESQRRSAARRYVG</sequence>
<dbReference type="Gene3D" id="3.90.550.10">
    <property type="entry name" value="Spore Coat Polysaccharide Biosynthesis Protein SpsA, Chain A"/>
    <property type="match status" value="1"/>
</dbReference>
<comment type="similarity">
    <text evidence="2">Belongs to the glycosyltransferase 2 family.</text>
</comment>
<dbReference type="InterPro" id="IPR029044">
    <property type="entry name" value="Nucleotide-diphossugar_trans"/>
</dbReference>
<dbReference type="InterPro" id="IPR001173">
    <property type="entry name" value="Glyco_trans_2-like"/>
</dbReference>
<dbReference type="SUPFAM" id="SSF53448">
    <property type="entry name" value="Nucleotide-diphospho-sugar transferases"/>
    <property type="match status" value="1"/>
</dbReference>
<name>A0A2T0LX85_9PSEU</name>
<feature type="domain" description="Glycosyltransferase 2-like" evidence="5">
    <location>
        <begin position="5"/>
        <end position="126"/>
    </location>
</feature>
<comment type="caution">
    <text evidence="6">The sequence shown here is derived from an EMBL/GenBank/DDBJ whole genome shotgun (WGS) entry which is preliminary data.</text>
</comment>
<proteinExistence type="inferred from homology"/>
<dbReference type="PANTHER" id="PTHR43179">
    <property type="entry name" value="RHAMNOSYLTRANSFERASE WBBL"/>
    <property type="match status" value="1"/>
</dbReference>
<evidence type="ECO:0000259" key="5">
    <source>
        <dbReference type="Pfam" id="PF00535"/>
    </source>
</evidence>
<evidence type="ECO:0000256" key="4">
    <source>
        <dbReference type="ARBA" id="ARBA00022679"/>
    </source>
</evidence>
<organism evidence="6 7">
    <name type="scientific">Prauserella shujinwangii</name>
    <dbReference type="NCBI Taxonomy" id="1453103"/>
    <lineage>
        <taxon>Bacteria</taxon>
        <taxon>Bacillati</taxon>
        <taxon>Actinomycetota</taxon>
        <taxon>Actinomycetes</taxon>
        <taxon>Pseudonocardiales</taxon>
        <taxon>Pseudonocardiaceae</taxon>
        <taxon>Prauserella</taxon>
    </lineage>
</organism>
<evidence type="ECO:0000256" key="2">
    <source>
        <dbReference type="ARBA" id="ARBA00006739"/>
    </source>
</evidence>
<keyword evidence="3" id="KW-0328">Glycosyltransferase</keyword>
<evidence type="ECO:0000256" key="1">
    <source>
        <dbReference type="ARBA" id="ARBA00004776"/>
    </source>
</evidence>
<comment type="pathway">
    <text evidence="1">Cell wall biogenesis; cell wall polysaccharide biosynthesis.</text>
</comment>
<accession>A0A2T0LX85</accession>
<dbReference type="RefSeq" id="WP_106178670.1">
    <property type="nucleotide sequence ID" value="NZ_PVNH01000004.1"/>
</dbReference>
<keyword evidence="7" id="KW-1185">Reference proteome</keyword>
<dbReference type="Pfam" id="PF00535">
    <property type="entry name" value="Glycos_transf_2"/>
    <property type="match status" value="1"/>
</dbReference>
<protein>
    <submittedName>
        <fullName evidence="6">GT2 family glycosyltransferase</fullName>
    </submittedName>
</protein>
<dbReference type="PANTHER" id="PTHR43179:SF12">
    <property type="entry name" value="GALACTOFURANOSYLTRANSFERASE GLFT2"/>
    <property type="match status" value="1"/>
</dbReference>
<evidence type="ECO:0000313" key="7">
    <source>
        <dbReference type="Proteomes" id="UP000238362"/>
    </source>
</evidence>
<evidence type="ECO:0000313" key="6">
    <source>
        <dbReference type="EMBL" id="PRX48607.1"/>
    </source>
</evidence>
<evidence type="ECO:0000256" key="3">
    <source>
        <dbReference type="ARBA" id="ARBA00022676"/>
    </source>
</evidence>
<dbReference type="AlphaFoldDB" id="A0A2T0LX85"/>
<reference evidence="6 7" key="1">
    <citation type="submission" date="2018-03" db="EMBL/GenBank/DDBJ databases">
        <title>Genomic Encyclopedia of Type Strains, Phase III (KMG-III): the genomes of soil and plant-associated and newly described type strains.</title>
        <authorList>
            <person name="Whitman W."/>
        </authorList>
    </citation>
    <scope>NUCLEOTIDE SEQUENCE [LARGE SCALE GENOMIC DNA]</scope>
    <source>
        <strain evidence="6 7">CGMCC 4.7125</strain>
    </source>
</reference>
<dbReference type="Proteomes" id="UP000238362">
    <property type="component" value="Unassembled WGS sequence"/>
</dbReference>